<evidence type="ECO:0000313" key="3">
    <source>
        <dbReference type="EMBL" id="MDV2477363.1"/>
    </source>
</evidence>
<dbReference type="Proteomes" id="UP001275440">
    <property type="component" value="Unassembled WGS sequence"/>
</dbReference>
<proteinExistence type="predicted"/>
<accession>A0ABU3WTX1</accession>
<dbReference type="EMBL" id="WBMO01000003">
    <property type="protein sequence ID" value="MDV2477272.1"/>
    <property type="molecule type" value="Genomic_DNA"/>
</dbReference>
<evidence type="ECO:0000256" key="1">
    <source>
        <dbReference type="SAM" id="MobiDB-lite"/>
    </source>
</evidence>
<comment type="caution">
    <text evidence="3">The sequence shown here is derived from an EMBL/GenBank/DDBJ whole genome shotgun (WGS) entry which is preliminary data.</text>
</comment>
<feature type="region of interest" description="Disordered" evidence="1">
    <location>
        <begin position="61"/>
        <end position="96"/>
    </location>
</feature>
<name>A0ABU3WTX1_9NOCA</name>
<keyword evidence="4" id="KW-1185">Reference proteome</keyword>
<gene>
    <name evidence="2" type="ORF">F8M49_21395</name>
    <name evidence="3" type="ORF">F8M49_21895</name>
</gene>
<reference evidence="3 4" key="1">
    <citation type="submission" date="2019-10" db="EMBL/GenBank/DDBJ databases">
        <title>Draft Genome Assembly of Rhodococcus zopfii DSM44189.</title>
        <authorList>
            <person name="Sutton J.M."/>
            <person name="Akob D.M."/>
            <person name="Bushman T.J."/>
        </authorList>
    </citation>
    <scope>NUCLEOTIDE SEQUENCE [LARGE SCALE GENOMIC DNA]</scope>
    <source>
        <strain evidence="3 4">DSM 44189</strain>
    </source>
</reference>
<evidence type="ECO:0000313" key="2">
    <source>
        <dbReference type="EMBL" id="MDV2477272.1"/>
    </source>
</evidence>
<dbReference type="EMBL" id="WBMO01000003">
    <property type="protein sequence ID" value="MDV2477363.1"/>
    <property type="molecule type" value="Genomic_DNA"/>
</dbReference>
<feature type="region of interest" description="Disordered" evidence="1">
    <location>
        <begin position="1"/>
        <end position="21"/>
    </location>
</feature>
<evidence type="ECO:0000313" key="4">
    <source>
        <dbReference type="Proteomes" id="UP001275440"/>
    </source>
</evidence>
<protein>
    <submittedName>
        <fullName evidence="3">Uncharacterized protein</fullName>
    </submittedName>
</protein>
<sequence length="147" mass="16693">MGAGENPPGGDRPTWKRKRESFSCTAEVWEAAKAAWSRVRREYPAWTEWLEAALEEKTQAVHTARHVTPDNPLPPAPARLPTGRRTPPPVQVDRERRSFTCAPAIWADARAAWWSEEERYPSWTDWVEEAIAEKTSRTGEPAANSTR</sequence>
<organism evidence="3 4">
    <name type="scientific">Rhodococcus zopfii</name>
    <dbReference type="NCBI Taxonomy" id="43772"/>
    <lineage>
        <taxon>Bacteria</taxon>
        <taxon>Bacillati</taxon>
        <taxon>Actinomycetota</taxon>
        <taxon>Actinomycetes</taxon>
        <taxon>Mycobacteriales</taxon>
        <taxon>Nocardiaceae</taxon>
        <taxon>Rhodococcus</taxon>
    </lineage>
</organism>